<dbReference type="CDD" id="cd06186">
    <property type="entry name" value="NOX_Duox_like_FAD_NADP"/>
    <property type="match status" value="1"/>
</dbReference>
<name>A0A364NB12_STELY</name>
<evidence type="ECO:0000256" key="14">
    <source>
        <dbReference type="SAM" id="SignalP"/>
    </source>
</evidence>
<keyword evidence="4" id="KW-0813">Transport</keyword>
<feature type="chain" id="PRO_5016685082" description="ferric-chelate reductase (NADPH)" evidence="14">
    <location>
        <begin position="18"/>
        <end position="1018"/>
    </location>
</feature>
<evidence type="ECO:0000256" key="5">
    <source>
        <dbReference type="ARBA" id="ARBA00022475"/>
    </source>
</evidence>
<dbReference type="InterPro" id="IPR017938">
    <property type="entry name" value="Riboflavin_synthase-like_b-brl"/>
</dbReference>
<dbReference type="InterPro" id="IPR013112">
    <property type="entry name" value="FAD-bd_8"/>
</dbReference>
<comment type="subcellular location">
    <subcellularLocation>
        <location evidence="1">Cell membrane</location>
        <topology evidence="1">Multi-pass membrane protein</topology>
    </subcellularLocation>
</comment>
<evidence type="ECO:0000256" key="4">
    <source>
        <dbReference type="ARBA" id="ARBA00022448"/>
    </source>
</evidence>
<keyword evidence="5" id="KW-1003">Cell membrane</keyword>
<keyword evidence="14" id="KW-0732">Signal</keyword>
<comment type="catalytic activity">
    <reaction evidence="12">
        <text>2 a Fe(II)-siderophore + NADP(+) + H(+) = 2 a Fe(III)-siderophore + NADPH</text>
        <dbReference type="Rhea" id="RHEA:28795"/>
        <dbReference type="Rhea" id="RHEA-COMP:11342"/>
        <dbReference type="Rhea" id="RHEA-COMP:11344"/>
        <dbReference type="ChEBI" id="CHEBI:15378"/>
        <dbReference type="ChEBI" id="CHEBI:29033"/>
        <dbReference type="ChEBI" id="CHEBI:29034"/>
        <dbReference type="ChEBI" id="CHEBI:57783"/>
        <dbReference type="ChEBI" id="CHEBI:58349"/>
        <dbReference type="EC" id="1.16.1.9"/>
    </reaction>
</comment>
<dbReference type="Pfam" id="PF01794">
    <property type="entry name" value="Ferric_reduct"/>
    <property type="match status" value="1"/>
</dbReference>
<dbReference type="Pfam" id="PF08030">
    <property type="entry name" value="NAD_binding_6"/>
    <property type="match status" value="1"/>
</dbReference>
<keyword evidence="10" id="KW-0406">Ion transport</keyword>
<evidence type="ECO:0000313" key="17">
    <source>
        <dbReference type="Proteomes" id="UP000249619"/>
    </source>
</evidence>
<dbReference type="GO" id="GO:0015677">
    <property type="term" value="P:copper ion import"/>
    <property type="evidence" value="ECO:0007669"/>
    <property type="project" value="TreeGrafter"/>
</dbReference>
<dbReference type="SUPFAM" id="SSF63380">
    <property type="entry name" value="Riboflavin synthase domain-like"/>
    <property type="match status" value="1"/>
</dbReference>
<keyword evidence="17" id="KW-1185">Reference proteome</keyword>
<keyword evidence="6 13" id="KW-0812">Transmembrane</keyword>
<evidence type="ECO:0000256" key="11">
    <source>
        <dbReference type="ARBA" id="ARBA00023136"/>
    </source>
</evidence>
<dbReference type="Gene3D" id="3.40.50.80">
    <property type="entry name" value="Nucleotide-binding domain of ferredoxin-NADP reductase (FNR) module"/>
    <property type="match status" value="1"/>
</dbReference>
<keyword evidence="11 13" id="KW-0472">Membrane</keyword>
<dbReference type="InterPro" id="IPR039261">
    <property type="entry name" value="FNR_nucleotide-bd"/>
</dbReference>
<evidence type="ECO:0000259" key="15">
    <source>
        <dbReference type="PROSITE" id="PS51384"/>
    </source>
</evidence>
<evidence type="ECO:0000256" key="12">
    <source>
        <dbReference type="ARBA" id="ARBA00048483"/>
    </source>
</evidence>
<dbReference type="GO" id="GO:0052851">
    <property type="term" value="F:ferric-chelate reductase (NADPH) activity"/>
    <property type="evidence" value="ECO:0007669"/>
    <property type="project" value="UniProtKB-EC"/>
</dbReference>
<evidence type="ECO:0000256" key="13">
    <source>
        <dbReference type="SAM" id="Phobius"/>
    </source>
</evidence>
<feature type="transmembrane region" description="Helical" evidence="13">
    <location>
        <begin position="495"/>
        <end position="516"/>
    </location>
</feature>
<evidence type="ECO:0000256" key="6">
    <source>
        <dbReference type="ARBA" id="ARBA00022692"/>
    </source>
</evidence>
<feature type="domain" description="FAD-binding FR-type" evidence="15">
    <location>
        <begin position="692"/>
        <end position="803"/>
    </location>
</feature>
<keyword evidence="7" id="KW-0249">Electron transport</keyword>
<dbReference type="GO" id="GO:0006879">
    <property type="term" value="P:intracellular iron ion homeostasis"/>
    <property type="evidence" value="ECO:0007669"/>
    <property type="project" value="TreeGrafter"/>
</dbReference>
<reference evidence="17" key="1">
    <citation type="submission" date="2018-05" db="EMBL/GenBank/DDBJ databases">
        <title>Draft genome sequence of Stemphylium lycopersici strain CIDEFI 213.</title>
        <authorList>
            <person name="Medina R."/>
            <person name="Franco M.E.E."/>
            <person name="Lucentini C.G."/>
            <person name="Saparrat M.C.N."/>
            <person name="Balatti P.A."/>
        </authorList>
    </citation>
    <scope>NUCLEOTIDE SEQUENCE [LARGE SCALE GENOMIC DNA]</scope>
    <source>
        <strain evidence="17">CIDEFI 213</strain>
    </source>
</reference>
<keyword evidence="8 13" id="KW-1133">Transmembrane helix</keyword>
<feature type="transmembrane region" description="Helical" evidence="13">
    <location>
        <begin position="671"/>
        <end position="691"/>
    </location>
</feature>
<dbReference type="InterPro" id="IPR051410">
    <property type="entry name" value="Ferric/Cupric_Reductase"/>
</dbReference>
<feature type="transmembrane region" description="Helical" evidence="13">
    <location>
        <begin position="436"/>
        <end position="464"/>
    </location>
</feature>
<dbReference type="PANTHER" id="PTHR32361">
    <property type="entry name" value="FERRIC/CUPRIC REDUCTASE TRANSMEMBRANE COMPONENT"/>
    <property type="match status" value="1"/>
</dbReference>
<dbReference type="SUPFAM" id="SSF52343">
    <property type="entry name" value="Ferredoxin reductase-like, C-terminal NADP-linked domain"/>
    <property type="match status" value="1"/>
</dbReference>
<evidence type="ECO:0000256" key="8">
    <source>
        <dbReference type="ARBA" id="ARBA00022989"/>
    </source>
</evidence>
<dbReference type="InterPro" id="IPR017927">
    <property type="entry name" value="FAD-bd_FR_type"/>
</dbReference>
<dbReference type="PROSITE" id="PS51384">
    <property type="entry name" value="FAD_FR"/>
    <property type="match status" value="1"/>
</dbReference>
<feature type="transmembrane region" description="Helical" evidence="13">
    <location>
        <begin position="544"/>
        <end position="568"/>
    </location>
</feature>
<evidence type="ECO:0000256" key="9">
    <source>
        <dbReference type="ARBA" id="ARBA00023002"/>
    </source>
</evidence>
<sequence length="1018" mass="112315">MLPILLPLLLLSPLSSALPTSLNARDAGTTESWHIPRLQTHMMSSSTGLPGPGTWPVSAQFNSSIDFDILVPDSSEEVGKMMQVNCKASWLNGTLPEGMVGCGSGVVVGEAGETVGEEGMGEGEVQFGMQIYEGLGARRPELSFLLSISRNKGGVDSPSVALQGQVPITANDASEPSSYLTCLLGAPLDGLRCQIGSYMSVRKELVIEGSAASKTSHPAIQTASSALQGLRSPLPLTSNTASSSPYPCPLTRPKNAKRLNRIATKARNSAASTMRKMHVPTYCPESLGVQVVENRGVLVEVKKVMAMVDMSIFMDEEDDMSMLEVEVGMETSVMVAIDMVILFMSMAKRKLLAGGFFFGAASMLRWHTRMHTERVADNLLKPAPTSISNATTPMSAAWLTPPVTLTGSRMSDCGEKTAEECAWYRQRWHFWYIADYVFALPTIAFFMSVIGIFIVAHFASAILLRQRNVQRVAIWRKMLATTRYLSYRGFHVRKFGWNSAPVGVLLLGAAGTTFFFCMDLAPKPYYWVDEKFGGSPPLATRSGWLALACMPFVFATASKINWITLLTGVSYERLQVFHRWIAYSFFLLALIHTFPFIVYHIHWHDIESHFSGNLLFYWTGIVALVCQAWLTFMSHSVVRNLGYEFFKATHFIAVVVFILTFFWHCDYTLTSWHYFIATAAVYVPCFVYPWLRTAFEYKWTQQARVSVEDNGFTRISIPAKFHWTPGQHCFLRFTGFGILSALSGHPFTICSSPPRTAAHLAEIVFYIRHQKGLTDKLYQHALDRPDVGIPVMVDGPYGGISSLRLRNADRLLIIAGGSGAGWCLPFIEHFIRSASSSSDEEQGRKDATGKDVYRAQLGKLTSLRIVLATRDTQSCLWFERTIQAMLAQSPIAHSSSAQVQVYLTGEAAEKADLPSKTAAPTARPALSEPSGEIIVDGEKGARTSVPGREYEGRPQLPVVVQEEAEKAADADEMLNVYVCGPKTMQNDVRNAVAAENLRIVSGARTGGIYLHSEHFSWA</sequence>
<dbReference type="SFLD" id="SFLDS00052">
    <property type="entry name" value="Ferric_Reductase_Domain"/>
    <property type="match status" value="1"/>
</dbReference>
<dbReference type="EC" id="1.16.1.9" evidence="3"/>
<feature type="transmembrane region" description="Helical" evidence="13">
    <location>
        <begin position="645"/>
        <end position="665"/>
    </location>
</feature>
<feature type="transmembrane region" description="Helical" evidence="13">
    <location>
        <begin position="580"/>
        <end position="602"/>
    </location>
</feature>
<comment type="similarity">
    <text evidence="2">Belongs to the ferric reductase (FRE) family.</text>
</comment>
<evidence type="ECO:0000256" key="7">
    <source>
        <dbReference type="ARBA" id="ARBA00022982"/>
    </source>
</evidence>
<keyword evidence="9" id="KW-0560">Oxidoreductase</keyword>
<dbReference type="GO" id="GO:0006826">
    <property type="term" value="P:iron ion transport"/>
    <property type="evidence" value="ECO:0007669"/>
    <property type="project" value="TreeGrafter"/>
</dbReference>
<gene>
    <name evidence="16" type="ORF">DDE83_002155</name>
</gene>
<evidence type="ECO:0000256" key="1">
    <source>
        <dbReference type="ARBA" id="ARBA00004651"/>
    </source>
</evidence>
<dbReference type="Pfam" id="PF08022">
    <property type="entry name" value="FAD_binding_8"/>
    <property type="match status" value="1"/>
</dbReference>
<evidence type="ECO:0000256" key="10">
    <source>
        <dbReference type="ARBA" id="ARBA00023065"/>
    </source>
</evidence>
<comment type="caution">
    <text evidence="16">The sequence shown here is derived from an EMBL/GenBank/DDBJ whole genome shotgun (WGS) entry which is preliminary data.</text>
</comment>
<dbReference type="GO" id="GO:0005886">
    <property type="term" value="C:plasma membrane"/>
    <property type="evidence" value="ECO:0007669"/>
    <property type="project" value="UniProtKB-SubCell"/>
</dbReference>
<organism evidence="16 17">
    <name type="scientific">Stemphylium lycopersici</name>
    <name type="common">Tomato gray leaf spot disease fungus</name>
    <name type="synonym">Thyrospora lycopersici</name>
    <dbReference type="NCBI Taxonomy" id="183478"/>
    <lineage>
        <taxon>Eukaryota</taxon>
        <taxon>Fungi</taxon>
        <taxon>Dikarya</taxon>
        <taxon>Ascomycota</taxon>
        <taxon>Pezizomycotina</taxon>
        <taxon>Dothideomycetes</taxon>
        <taxon>Pleosporomycetidae</taxon>
        <taxon>Pleosporales</taxon>
        <taxon>Pleosporineae</taxon>
        <taxon>Pleosporaceae</taxon>
        <taxon>Stemphylium</taxon>
    </lineage>
</organism>
<accession>A0A364NB12</accession>
<feature type="signal peptide" evidence="14">
    <location>
        <begin position="1"/>
        <end position="17"/>
    </location>
</feature>
<dbReference type="EMBL" id="QGDH01000022">
    <property type="protein sequence ID" value="RAR14387.1"/>
    <property type="molecule type" value="Genomic_DNA"/>
</dbReference>
<evidence type="ECO:0000313" key="16">
    <source>
        <dbReference type="EMBL" id="RAR14387.1"/>
    </source>
</evidence>
<dbReference type="AlphaFoldDB" id="A0A364NB12"/>
<dbReference type="PANTHER" id="PTHR32361:SF23">
    <property type="entry name" value="FERRIC-CHELATE REDUCTASE"/>
    <property type="match status" value="1"/>
</dbReference>
<proteinExistence type="inferred from homology"/>
<dbReference type="STRING" id="183478.A0A364NB12"/>
<protein>
    <recommendedName>
        <fullName evidence="3">ferric-chelate reductase (NADPH)</fullName>
        <ecNumber evidence="3">1.16.1.9</ecNumber>
    </recommendedName>
</protein>
<evidence type="ECO:0000256" key="2">
    <source>
        <dbReference type="ARBA" id="ARBA00006278"/>
    </source>
</evidence>
<evidence type="ECO:0000256" key="3">
    <source>
        <dbReference type="ARBA" id="ARBA00012668"/>
    </source>
</evidence>
<dbReference type="InterPro" id="IPR013121">
    <property type="entry name" value="Fe_red_NAD-bd_6"/>
</dbReference>
<dbReference type="InterPro" id="IPR013130">
    <property type="entry name" value="Fe3_Rdtase_TM_dom"/>
</dbReference>
<dbReference type="Proteomes" id="UP000249619">
    <property type="component" value="Unassembled WGS sequence"/>
</dbReference>
<dbReference type="SFLD" id="SFLDG01168">
    <property type="entry name" value="Ferric_reductase_subgroup_(FRE"/>
    <property type="match status" value="1"/>
</dbReference>
<feature type="transmembrane region" description="Helical" evidence="13">
    <location>
        <begin position="614"/>
        <end position="633"/>
    </location>
</feature>